<reference evidence="3 4" key="1">
    <citation type="submission" date="2020-04" db="EMBL/GenBank/DDBJ databases">
        <authorList>
            <person name="De Canck E."/>
        </authorList>
    </citation>
    <scope>NUCLEOTIDE SEQUENCE [LARGE SCALE GENOMIC DNA]</scope>
    <source>
        <strain evidence="3 4">LMG 3441</strain>
    </source>
</reference>
<evidence type="ECO:0000256" key="1">
    <source>
        <dbReference type="SAM" id="Coils"/>
    </source>
</evidence>
<feature type="coiled-coil region" evidence="1">
    <location>
        <begin position="99"/>
        <end position="182"/>
    </location>
</feature>
<evidence type="ECO:0000313" key="4">
    <source>
        <dbReference type="Proteomes" id="UP000494269"/>
    </source>
</evidence>
<keyword evidence="1" id="KW-0175">Coiled coil</keyword>
<dbReference type="InterPro" id="IPR021104">
    <property type="entry name" value="KfrA_DNA-bd_N"/>
</dbReference>
<dbReference type="Pfam" id="PF11740">
    <property type="entry name" value="KfrA_N"/>
    <property type="match status" value="1"/>
</dbReference>
<keyword evidence="4" id="KW-1185">Reference proteome</keyword>
<feature type="coiled-coil region" evidence="1">
    <location>
        <begin position="237"/>
        <end position="307"/>
    </location>
</feature>
<protein>
    <recommendedName>
        <fullName evidence="2">KfrA N-terminal DNA-binding domain-containing protein</fullName>
    </recommendedName>
</protein>
<accession>A0A6S6Z7T1</accession>
<evidence type="ECO:0000259" key="2">
    <source>
        <dbReference type="Pfam" id="PF11740"/>
    </source>
</evidence>
<organism evidence="3 4">
    <name type="scientific">Achromobacter kerstersii</name>
    <dbReference type="NCBI Taxonomy" id="1353890"/>
    <lineage>
        <taxon>Bacteria</taxon>
        <taxon>Pseudomonadati</taxon>
        <taxon>Pseudomonadota</taxon>
        <taxon>Betaproteobacteria</taxon>
        <taxon>Burkholderiales</taxon>
        <taxon>Alcaligenaceae</taxon>
        <taxon>Achromobacter</taxon>
    </lineage>
</organism>
<sequence>MATGITENDVWTAADALLLEGARPTIERVRQKIGRGSPNTVSPHLETWFRALGARIKDPGAFAAAPAIPDPVTQAATHFWEAALAEARAEQADSYRQRWEELAEEGERLAGQAEQLQQRELQLANREQDLQESLRLATAQLAATEDRLQAAEQLLRQRDEQLKQSRLQLEDARGAVQTLLTEAEKMRGLHAQALEAVEARHTAHERRWMNELDAERGAAKKLQLRFDEAQIASQRQISQLQTSLTQAQEGKRAAEQETQRVRAEFRTEIQAAQARHEVSQDVARDALASAREREQALEARAAASDAQSAALLLQLQQKDAQVGELTRHLMTLAQQNTAARSALDENAAARAAQADADQRPG</sequence>
<dbReference type="EMBL" id="CADIJQ010000001">
    <property type="protein sequence ID" value="CAB3666554.1"/>
    <property type="molecule type" value="Genomic_DNA"/>
</dbReference>
<gene>
    <name evidence="3" type="ORF">LMG3441_00842</name>
</gene>
<dbReference type="Proteomes" id="UP000494269">
    <property type="component" value="Unassembled WGS sequence"/>
</dbReference>
<feature type="domain" description="KfrA N-terminal DNA-binding" evidence="2">
    <location>
        <begin position="6"/>
        <end position="131"/>
    </location>
</feature>
<dbReference type="AlphaFoldDB" id="A0A6S6Z7T1"/>
<dbReference type="RefSeq" id="WP_175168910.1">
    <property type="nucleotide sequence ID" value="NZ_CADIJQ010000001.1"/>
</dbReference>
<proteinExistence type="predicted"/>
<evidence type="ECO:0000313" key="3">
    <source>
        <dbReference type="EMBL" id="CAB3666554.1"/>
    </source>
</evidence>
<name>A0A6S6Z7T1_9BURK</name>